<gene>
    <name evidence="1" type="ORF">ERS132440_01609</name>
</gene>
<dbReference type="NCBIfam" id="NF040982">
    <property type="entry name" value="ComGD"/>
    <property type="match status" value="1"/>
</dbReference>
<dbReference type="InterPro" id="IPR016785">
    <property type="entry name" value="ComGD"/>
</dbReference>
<name>A0A0Z8KKM0_STRSU</name>
<evidence type="ECO:0000313" key="1">
    <source>
        <dbReference type="EMBL" id="CYV73974.1"/>
    </source>
</evidence>
<protein>
    <submittedName>
        <fullName evidence="1">Type II secretory pathway, pseudopilin PulG</fullName>
    </submittedName>
</protein>
<accession>A0A0Z8KKM0</accession>
<dbReference type="EMBL" id="FIIB01000014">
    <property type="protein sequence ID" value="CYV73974.1"/>
    <property type="molecule type" value="Genomic_DNA"/>
</dbReference>
<reference evidence="1 2" key="1">
    <citation type="submission" date="2016-02" db="EMBL/GenBank/DDBJ databases">
        <authorList>
            <consortium name="Pathogen Informatics"/>
        </authorList>
    </citation>
    <scope>NUCLEOTIDE SEQUENCE [LARGE SCALE GENOMIC DNA]</scope>
    <source>
        <strain evidence="1 2">LSS78</strain>
    </source>
</reference>
<evidence type="ECO:0000313" key="2">
    <source>
        <dbReference type="Proteomes" id="UP000074356"/>
    </source>
</evidence>
<sequence length="135" mass="15416">MLRRKNKAFTLFESLLTLLVVSFLAISLSGTVQTVFRSVQEEIFLWEFEAIYKDSQKLAASSRQAVSLSIGGQEVSNGSQIVKVPRNMEILEEKAIRFEEDGGNSSLTKIRFRLRQKIVTYQLYIGSGRYKKTEE</sequence>
<dbReference type="AlphaFoldDB" id="A0A0Z8KKM0"/>
<organism evidence="1 2">
    <name type="scientific">Streptococcus suis</name>
    <dbReference type="NCBI Taxonomy" id="1307"/>
    <lineage>
        <taxon>Bacteria</taxon>
        <taxon>Bacillati</taxon>
        <taxon>Bacillota</taxon>
        <taxon>Bacilli</taxon>
        <taxon>Lactobacillales</taxon>
        <taxon>Streptococcaceae</taxon>
        <taxon>Streptococcus</taxon>
    </lineage>
</organism>
<proteinExistence type="predicted"/>
<dbReference type="RefSeq" id="WP_024417029.1">
    <property type="nucleotide sequence ID" value="NZ_CEHN01000045.1"/>
</dbReference>
<dbReference type="Proteomes" id="UP000074356">
    <property type="component" value="Unassembled WGS sequence"/>
</dbReference>